<dbReference type="SUPFAM" id="SSF47240">
    <property type="entry name" value="Ferritin-like"/>
    <property type="match status" value="1"/>
</dbReference>
<dbReference type="GO" id="GO:0005829">
    <property type="term" value="C:cytosol"/>
    <property type="evidence" value="ECO:0007669"/>
    <property type="project" value="TreeGrafter"/>
</dbReference>
<reference evidence="1 2" key="1">
    <citation type="submission" date="2019-04" db="EMBL/GenBank/DDBJ databases">
        <title>Complete genome sequence of Agrobacterium tumefaciens CFBP5877.</title>
        <authorList>
            <person name="Huang Y.-Y."/>
            <person name="Chiang H.-Y."/>
            <person name="Chou L."/>
            <person name="Lai E.-M."/>
            <person name="Kuo C.-H."/>
        </authorList>
    </citation>
    <scope>NUCLEOTIDE SEQUENCE [LARGE SCALE GENOMIC DNA]</scope>
    <source>
        <strain evidence="1 2">CFBP5877</strain>
        <plasmid evidence="2">patcfbp5877b</plasmid>
    </source>
</reference>
<dbReference type="InterPro" id="IPR009078">
    <property type="entry name" value="Ferritin-like_SF"/>
</dbReference>
<proteinExistence type="predicted"/>
<dbReference type="InterPro" id="IPR012347">
    <property type="entry name" value="Ferritin-like"/>
</dbReference>
<dbReference type="InterPro" id="IPR007814">
    <property type="entry name" value="PaaA_PaaC"/>
</dbReference>
<dbReference type="RefSeq" id="WP_080830806.1">
    <property type="nucleotide sequence ID" value="NZ_CP039891.1"/>
</dbReference>
<evidence type="ECO:0000313" key="1">
    <source>
        <dbReference type="EMBL" id="QCL82852.1"/>
    </source>
</evidence>
<dbReference type="AlphaFoldDB" id="A0AAE6BI38"/>
<sequence>MLSQKALEKQLFSELLAIADTKFVLGSWYFIALPNGRSVQDWTALCALTQDHYGHSRALYRYFARYGFTRPEAEWQREAADIRSARVLDYPPESWADLIVTAYLVELAVTLRLGSFAAADGDGAFARLARKIQNESRFHLVYLEGWLDVLTNGIDEDIHRSLQKRLKLFIEWWGPADVDDVVHLSGTRSIDDTALLAEFREQVSAALPAFSSTINELTAGNRGGAVSAELRRSGRRGIPETLYELLRFKEPELAVP</sequence>
<dbReference type="PANTHER" id="PTHR30458">
    <property type="entry name" value="PHENYLACETIC ACID DEGRADATION PROTEIN PAA"/>
    <property type="match status" value="1"/>
</dbReference>
<name>A0AAE6BI38_AGRTU</name>
<dbReference type="EMBL" id="CP039900">
    <property type="protein sequence ID" value="QCL82852.1"/>
    <property type="molecule type" value="Genomic_DNA"/>
</dbReference>
<protein>
    <recommendedName>
        <fullName evidence="3">Phenylacetic acid degradation protein</fullName>
    </recommendedName>
</protein>
<gene>
    <name evidence="1" type="ORF">CFBP5877_27545</name>
</gene>
<dbReference type="InterPro" id="IPR052703">
    <property type="entry name" value="Aromatic_CoA_ox/epox"/>
</dbReference>
<dbReference type="Proteomes" id="UP000298579">
    <property type="component" value="Plasmid pAtCFBP5877b"/>
</dbReference>
<evidence type="ECO:0000313" key="2">
    <source>
        <dbReference type="Proteomes" id="UP000298579"/>
    </source>
</evidence>
<dbReference type="PANTHER" id="PTHR30458:SF0">
    <property type="entry name" value="1,2-PHENYLACETYL-COA EPOXIDASE, SUBUNIT C"/>
    <property type="match status" value="1"/>
</dbReference>
<accession>A0AAE6BI38</accession>
<dbReference type="GO" id="GO:0010124">
    <property type="term" value="P:phenylacetate catabolic process"/>
    <property type="evidence" value="ECO:0007669"/>
    <property type="project" value="InterPro"/>
</dbReference>
<dbReference type="Pfam" id="PF05138">
    <property type="entry name" value="PaaA_PaaC"/>
    <property type="match status" value="1"/>
</dbReference>
<evidence type="ECO:0008006" key="3">
    <source>
        <dbReference type="Google" id="ProtNLM"/>
    </source>
</evidence>
<organism evidence="1 2">
    <name type="scientific">Agrobacterium tumefaciens</name>
    <dbReference type="NCBI Taxonomy" id="358"/>
    <lineage>
        <taxon>Bacteria</taxon>
        <taxon>Pseudomonadati</taxon>
        <taxon>Pseudomonadota</taxon>
        <taxon>Alphaproteobacteria</taxon>
        <taxon>Hyphomicrobiales</taxon>
        <taxon>Rhizobiaceae</taxon>
        <taxon>Rhizobium/Agrobacterium group</taxon>
        <taxon>Agrobacterium</taxon>
        <taxon>Agrobacterium tumefaciens complex</taxon>
    </lineage>
</organism>
<dbReference type="Gene3D" id="1.20.1260.10">
    <property type="match status" value="1"/>
</dbReference>
<keyword evidence="1" id="KW-0614">Plasmid</keyword>
<geneLocation type="plasmid" evidence="2">
    <name>patcfbp5877b</name>
</geneLocation>